<dbReference type="SUPFAM" id="SSF56112">
    <property type="entry name" value="Protein kinase-like (PK-like)"/>
    <property type="match status" value="1"/>
</dbReference>
<dbReference type="Proteomes" id="UP000054937">
    <property type="component" value="Unassembled WGS sequence"/>
</dbReference>
<evidence type="ECO:0000259" key="6">
    <source>
        <dbReference type="PROSITE" id="PS50011"/>
    </source>
</evidence>
<dbReference type="InterPro" id="IPR051681">
    <property type="entry name" value="Ser/Thr_Kinases-Pseudokinases"/>
</dbReference>
<accession>A0A0V0QSF1</accession>
<dbReference type="EMBL" id="LDAU01000110">
    <property type="protein sequence ID" value="KRX05215.1"/>
    <property type="molecule type" value="Genomic_DNA"/>
</dbReference>
<proteinExistence type="predicted"/>
<dbReference type="GO" id="GO:0005524">
    <property type="term" value="F:ATP binding"/>
    <property type="evidence" value="ECO:0007669"/>
    <property type="project" value="UniProtKB-KW"/>
</dbReference>
<name>A0A0V0QSF1_PSEPJ</name>
<dbReference type="AlphaFoldDB" id="A0A0V0QSF1"/>
<feature type="transmembrane region" description="Helical" evidence="5">
    <location>
        <begin position="5"/>
        <end position="21"/>
    </location>
</feature>
<keyword evidence="1" id="KW-0808">Transferase</keyword>
<evidence type="ECO:0000256" key="5">
    <source>
        <dbReference type="SAM" id="Phobius"/>
    </source>
</evidence>
<feature type="domain" description="Protein kinase" evidence="6">
    <location>
        <begin position="51"/>
        <end position="328"/>
    </location>
</feature>
<sequence length="330" mass="37714">MINTYFIVLAGLLYAVFYGKFNSQFVDHVLFSEIRIFSSANSHTNTSLAILELFWLVGSYFITDILPLLMLLNISTVNIFILDDKSNYSFHQNQNENDISMTINQAHRDSIYEQLVRSNSGDANEIPKIDVSQIQLCENNLTKSKGLGLVQEDNKKLSLQSKISIAIQIADIMKELHYSFDEPIIHGHLTPQNILLNDQCQIVISDVGQKKLKSFMGYKGYINKSQYTAPEILSKRGNVVGIGSQEGDVYSFGMILWEIFTDNVPFQDLPLKEIKKRVAEDNTRPKIPEENSFGTELAILIRSCWQKDPELRPDFNTVLNLLKNYKYQIQ</sequence>
<feature type="transmembrane region" description="Helical" evidence="5">
    <location>
        <begin position="53"/>
        <end position="82"/>
    </location>
</feature>
<keyword evidence="5" id="KW-0812">Transmembrane</keyword>
<dbReference type="InterPro" id="IPR000719">
    <property type="entry name" value="Prot_kinase_dom"/>
</dbReference>
<reference evidence="7 8" key="1">
    <citation type="journal article" date="2015" name="Sci. Rep.">
        <title>Genome of the facultative scuticociliatosis pathogen Pseudocohnilembus persalinus provides insight into its virulence through horizontal gene transfer.</title>
        <authorList>
            <person name="Xiong J."/>
            <person name="Wang G."/>
            <person name="Cheng J."/>
            <person name="Tian M."/>
            <person name="Pan X."/>
            <person name="Warren A."/>
            <person name="Jiang C."/>
            <person name="Yuan D."/>
            <person name="Miao W."/>
        </authorList>
    </citation>
    <scope>NUCLEOTIDE SEQUENCE [LARGE SCALE GENOMIC DNA]</scope>
    <source>
        <strain evidence="7">36N120E</strain>
    </source>
</reference>
<dbReference type="OrthoDB" id="313345at2759"/>
<organism evidence="7 8">
    <name type="scientific">Pseudocohnilembus persalinus</name>
    <name type="common">Ciliate</name>
    <dbReference type="NCBI Taxonomy" id="266149"/>
    <lineage>
        <taxon>Eukaryota</taxon>
        <taxon>Sar</taxon>
        <taxon>Alveolata</taxon>
        <taxon>Ciliophora</taxon>
        <taxon>Intramacronucleata</taxon>
        <taxon>Oligohymenophorea</taxon>
        <taxon>Scuticociliatia</taxon>
        <taxon>Philasterida</taxon>
        <taxon>Pseudocohnilembidae</taxon>
        <taxon>Pseudocohnilembus</taxon>
    </lineage>
</organism>
<dbReference type="InterPro" id="IPR001245">
    <property type="entry name" value="Ser-Thr/Tyr_kinase_cat_dom"/>
</dbReference>
<dbReference type="GO" id="GO:0004674">
    <property type="term" value="F:protein serine/threonine kinase activity"/>
    <property type="evidence" value="ECO:0007669"/>
    <property type="project" value="TreeGrafter"/>
</dbReference>
<protein>
    <submittedName>
        <fullName evidence="7">Protein kinase-like domain</fullName>
    </submittedName>
</protein>
<keyword evidence="2" id="KW-0547">Nucleotide-binding</keyword>
<evidence type="ECO:0000256" key="4">
    <source>
        <dbReference type="ARBA" id="ARBA00022840"/>
    </source>
</evidence>
<evidence type="ECO:0000256" key="3">
    <source>
        <dbReference type="ARBA" id="ARBA00022777"/>
    </source>
</evidence>
<evidence type="ECO:0000256" key="1">
    <source>
        <dbReference type="ARBA" id="ARBA00022679"/>
    </source>
</evidence>
<comment type="caution">
    <text evidence="7">The sequence shown here is derived from an EMBL/GenBank/DDBJ whole genome shotgun (WGS) entry which is preliminary data.</text>
</comment>
<keyword evidence="8" id="KW-1185">Reference proteome</keyword>
<gene>
    <name evidence="7" type="ORF">PPERSA_06849</name>
</gene>
<dbReference type="PANTHER" id="PTHR44329:SF288">
    <property type="entry name" value="MITOGEN-ACTIVATED PROTEIN KINASE KINASE KINASE 20"/>
    <property type="match status" value="1"/>
</dbReference>
<evidence type="ECO:0000256" key="2">
    <source>
        <dbReference type="ARBA" id="ARBA00022741"/>
    </source>
</evidence>
<keyword evidence="4" id="KW-0067">ATP-binding</keyword>
<dbReference type="OMA" id="MELHMAN"/>
<evidence type="ECO:0000313" key="8">
    <source>
        <dbReference type="Proteomes" id="UP000054937"/>
    </source>
</evidence>
<dbReference type="Pfam" id="PF07714">
    <property type="entry name" value="PK_Tyr_Ser-Thr"/>
    <property type="match status" value="1"/>
</dbReference>
<keyword evidence="3 7" id="KW-0418">Kinase</keyword>
<dbReference type="InterPro" id="IPR011009">
    <property type="entry name" value="Kinase-like_dom_sf"/>
</dbReference>
<dbReference type="InParanoid" id="A0A0V0QSF1"/>
<dbReference type="Gene3D" id="1.10.510.10">
    <property type="entry name" value="Transferase(Phosphotransferase) domain 1"/>
    <property type="match status" value="1"/>
</dbReference>
<keyword evidence="5" id="KW-0472">Membrane</keyword>
<dbReference type="PANTHER" id="PTHR44329">
    <property type="entry name" value="SERINE/THREONINE-PROTEIN KINASE TNNI3K-RELATED"/>
    <property type="match status" value="1"/>
</dbReference>
<keyword evidence="5" id="KW-1133">Transmembrane helix</keyword>
<evidence type="ECO:0000313" key="7">
    <source>
        <dbReference type="EMBL" id="KRX05215.1"/>
    </source>
</evidence>
<dbReference type="PROSITE" id="PS50011">
    <property type="entry name" value="PROTEIN_KINASE_DOM"/>
    <property type="match status" value="1"/>
</dbReference>